<dbReference type="AlphaFoldDB" id="A0A1I7XV15"/>
<dbReference type="Proteomes" id="UP000095283">
    <property type="component" value="Unplaced"/>
</dbReference>
<evidence type="ECO:0000256" key="2">
    <source>
        <dbReference type="ARBA" id="ARBA00005877"/>
    </source>
</evidence>
<feature type="domain" description="VOC" evidence="5">
    <location>
        <begin position="1"/>
        <end position="102"/>
    </location>
</feature>
<comment type="similarity">
    <text evidence="2">Belongs to the 4HPPD family.</text>
</comment>
<dbReference type="Gene3D" id="3.10.180.10">
    <property type="entry name" value="2,3-Dihydroxybiphenyl 1,2-Dioxygenase, domain 1"/>
    <property type="match status" value="1"/>
</dbReference>
<dbReference type="Pfam" id="PF13669">
    <property type="entry name" value="Glyoxalase_4"/>
    <property type="match status" value="1"/>
</dbReference>
<dbReference type="WBParaSite" id="Hba_21599">
    <property type="protein sequence ID" value="Hba_21599"/>
    <property type="gene ID" value="Hba_21599"/>
</dbReference>
<organism evidence="6 7">
    <name type="scientific">Heterorhabditis bacteriophora</name>
    <name type="common">Entomopathogenic nematode worm</name>
    <dbReference type="NCBI Taxonomy" id="37862"/>
    <lineage>
        <taxon>Eukaryota</taxon>
        <taxon>Metazoa</taxon>
        <taxon>Ecdysozoa</taxon>
        <taxon>Nematoda</taxon>
        <taxon>Chromadorea</taxon>
        <taxon>Rhabditida</taxon>
        <taxon>Rhabditina</taxon>
        <taxon>Rhabditomorpha</taxon>
        <taxon>Strongyloidea</taxon>
        <taxon>Heterorhabditidae</taxon>
        <taxon>Heterorhabditis</taxon>
    </lineage>
</organism>
<dbReference type="PANTHER" id="PTHR11959:SF3">
    <property type="entry name" value="PROTEIN C31H2.4-RELATED"/>
    <property type="match status" value="1"/>
</dbReference>
<dbReference type="SUPFAM" id="SSF54593">
    <property type="entry name" value="Glyoxalase/Bleomycin resistance protein/Dihydroxybiphenyl dioxygenase"/>
    <property type="match status" value="1"/>
</dbReference>
<evidence type="ECO:0000256" key="3">
    <source>
        <dbReference type="ARBA" id="ARBA00022737"/>
    </source>
</evidence>
<evidence type="ECO:0000256" key="1">
    <source>
        <dbReference type="ARBA" id="ARBA00001962"/>
    </source>
</evidence>
<evidence type="ECO:0000259" key="5">
    <source>
        <dbReference type="PROSITE" id="PS51819"/>
    </source>
</evidence>
<protein>
    <submittedName>
        <fullName evidence="7">VOC domain-containing protein</fullName>
    </submittedName>
</protein>
<evidence type="ECO:0000313" key="6">
    <source>
        <dbReference type="Proteomes" id="UP000095283"/>
    </source>
</evidence>
<dbReference type="InterPro" id="IPR005956">
    <property type="entry name" value="4OHPhenylPyrv_dOase"/>
</dbReference>
<sequence>MKAWLITNQDHKVQVTLAEGVKGRKGKSQIEEFVEFNGGPGIQHIALLVDDIIATVTEMKKRSTEFLTVPETYFDMLNERLQKSKLNCKEDLNKMTRTVGRPASAASLTWRQLIITSALRAYEVRVLS</sequence>
<dbReference type="GO" id="GO:0006572">
    <property type="term" value="P:L-tyrosine catabolic process"/>
    <property type="evidence" value="ECO:0007669"/>
    <property type="project" value="TreeGrafter"/>
</dbReference>
<dbReference type="PROSITE" id="PS51819">
    <property type="entry name" value="VOC"/>
    <property type="match status" value="1"/>
</dbReference>
<dbReference type="InterPro" id="IPR037523">
    <property type="entry name" value="VOC_core"/>
</dbReference>
<evidence type="ECO:0000256" key="4">
    <source>
        <dbReference type="ARBA" id="ARBA00023004"/>
    </source>
</evidence>
<dbReference type="GO" id="GO:0003868">
    <property type="term" value="F:4-hydroxyphenylpyruvate dioxygenase activity"/>
    <property type="evidence" value="ECO:0007669"/>
    <property type="project" value="InterPro"/>
</dbReference>
<dbReference type="PANTHER" id="PTHR11959">
    <property type="entry name" value="4-HYDROXYPHENYLPYRUVATE DIOXYGENASE"/>
    <property type="match status" value="1"/>
</dbReference>
<keyword evidence="4" id="KW-0408">Iron</keyword>
<dbReference type="InterPro" id="IPR029068">
    <property type="entry name" value="Glyas_Bleomycin-R_OHBP_Dase"/>
</dbReference>
<keyword evidence="6" id="KW-1185">Reference proteome</keyword>
<reference evidence="7" key="1">
    <citation type="submission" date="2016-11" db="UniProtKB">
        <authorList>
            <consortium name="WormBaseParasite"/>
        </authorList>
    </citation>
    <scope>IDENTIFICATION</scope>
</reference>
<dbReference type="GO" id="GO:0005789">
    <property type="term" value="C:endoplasmic reticulum membrane"/>
    <property type="evidence" value="ECO:0007669"/>
    <property type="project" value="TreeGrafter"/>
</dbReference>
<name>A0A1I7XV15_HETBA</name>
<dbReference type="GO" id="GO:0000139">
    <property type="term" value="C:Golgi membrane"/>
    <property type="evidence" value="ECO:0007669"/>
    <property type="project" value="TreeGrafter"/>
</dbReference>
<proteinExistence type="inferred from homology"/>
<evidence type="ECO:0000313" key="7">
    <source>
        <dbReference type="WBParaSite" id="Hba_21599"/>
    </source>
</evidence>
<accession>A0A1I7XV15</accession>
<comment type="cofactor">
    <cofactor evidence="1">
        <name>Fe cation</name>
        <dbReference type="ChEBI" id="CHEBI:24875"/>
    </cofactor>
</comment>
<keyword evidence="3" id="KW-0677">Repeat</keyword>